<reference evidence="2" key="1">
    <citation type="submission" date="2025-08" db="UniProtKB">
        <authorList>
            <consortium name="Ensembl"/>
        </authorList>
    </citation>
    <scope>IDENTIFICATION</scope>
</reference>
<proteinExistence type="predicted"/>
<evidence type="ECO:0000313" key="3">
    <source>
        <dbReference type="Proteomes" id="UP000261540"/>
    </source>
</evidence>
<dbReference type="Pfam" id="PF02758">
    <property type="entry name" value="PYRIN"/>
    <property type="match status" value="1"/>
</dbReference>
<name>A0A3B3SHG6_9TELE</name>
<dbReference type="InterPro" id="IPR004020">
    <property type="entry name" value="DAPIN"/>
</dbReference>
<dbReference type="Gene3D" id="1.10.533.10">
    <property type="entry name" value="Death Domain, Fas"/>
    <property type="match status" value="1"/>
</dbReference>
<sequence>MCVSDHKQVCESHGLISDILQIQTSLPNLLLDYLEELSDEELKRFKWKLSNTKFKGYSKLPPYSRVKDLDITDFTELMIRSYGEVGALKVMLEVLKNMKLNGLVQRLKEDLQNGNHILNPF</sequence>
<dbReference type="AlphaFoldDB" id="A0A3B3SHG6"/>
<dbReference type="PROSITE" id="PS50824">
    <property type="entry name" value="DAPIN"/>
    <property type="match status" value="1"/>
</dbReference>
<protein>
    <recommendedName>
        <fullName evidence="1">Pyrin domain-containing protein</fullName>
    </recommendedName>
</protein>
<evidence type="ECO:0000313" key="2">
    <source>
        <dbReference type="Ensembl" id="ENSPKIP00000030219.1"/>
    </source>
</evidence>
<dbReference type="InterPro" id="IPR011029">
    <property type="entry name" value="DEATH-like_dom_sf"/>
</dbReference>
<accession>A0A3B3SHG6</accession>
<feature type="domain" description="Pyrin" evidence="1">
    <location>
        <begin position="22"/>
        <end position="113"/>
    </location>
</feature>
<dbReference type="Ensembl" id="ENSPKIT00000011030.1">
    <property type="protein sequence ID" value="ENSPKIP00000030219.1"/>
    <property type="gene ID" value="ENSPKIG00000011165.1"/>
</dbReference>
<organism evidence="2 3">
    <name type="scientific">Paramormyrops kingsleyae</name>
    <dbReference type="NCBI Taxonomy" id="1676925"/>
    <lineage>
        <taxon>Eukaryota</taxon>
        <taxon>Metazoa</taxon>
        <taxon>Chordata</taxon>
        <taxon>Craniata</taxon>
        <taxon>Vertebrata</taxon>
        <taxon>Euteleostomi</taxon>
        <taxon>Actinopterygii</taxon>
        <taxon>Neopterygii</taxon>
        <taxon>Teleostei</taxon>
        <taxon>Osteoglossocephala</taxon>
        <taxon>Osteoglossomorpha</taxon>
        <taxon>Osteoglossiformes</taxon>
        <taxon>Mormyridae</taxon>
        <taxon>Paramormyrops</taxon>
    </lineage>
</organism>
<dbReference type="GeneTree" id="ENSGT00940000177436"/>
<evidence type="ECO:0000259" key="1">
    <source>
        <dbReference type="PROSITE" id="PS50824"/>
    </source>
</evidence>
<dbReference type="Proteomes" id="UP000261540">
    <property type="component" value="Unplaced"/>
</dbReference>
<keyword evidence="3" id="KW-1185">Reference proteome</keyword>
<dbReference type="SMART" id="SM01289">
    <property type="entry name" value="PYRIN"/>
    <property type="match status" value="1"/>
</dbReference>
<reference evidence="2" key="2">
    <citation type="submission" date="2025-09" db="UniProtKB">
        <authorList>
            <consortium name="Ensembl"/>
        </authorList>
    </citation>
    <scope>IDENTIFICATION</scope>
</reference>
<dbReference type="SUPFAM" id="SSF47986">
    <property type="entry name" value="DEATH domain"/>
    <property type="match status" value="1"/>
</dbReference>
<dbReference type="CDD" id="cd08321">
    <property type="entry name" value="Pyrin_ASC-like"/>
    <property type="match status" value="1"/>
</dbReference>